<feature type="compositionally biased region" description="Basic and acidic residues" evidence="8">
    <location>
        <begin position="1"/>
        <end position="16"/>
    </location>
</feature>
<evidence type="ECO:0000256" key="6">
    <source>
        <dbReference type="ARBA" id="ARBA00022989"/>
    </source>
</evidence>
<evidence type="ECO:0000256" key="3">
    <source>
        <dbReference type="ARBA" id="ARBA00022741"/>
    </source>
</evidence>
<dbReference type="Gene3D" id="1.20.1560.10">
    <property type="entry name" value="ABC transporter type 1, transmembrane domain"/>
    <property type="match status" value="1"/>
</dbReference>
<evidence type="ECO:0000256" key="8">
    <source>
        <dbReference type="SAM" id="MobiDB-lite"/>
    </source>
</evidence>
<dbReference type="NCBIfam" id="TIGR03375">
    <property type="entry name" value="type_I_sec_LssB"/>
    <property type="match status" value="1"/>
</dbReference>
<dbReference type="SUPFAM" id="SSF90123">
    <property type="entry name" value="ABC transporter transmembrane region"/>
    <property type="match status" value="1"/>
</dbReference>
<proteinExistence type="predicted"/>
<dbReference type="InterPro" id="IPR039421">
    <property type="entry name" value="Type_1_exporter"/>
</dbReference>
<keyword evidence="4" id="KW-0378">Hydrolase</keyword>
<dbReference type="InterPro" id="IPR011527">
    <property type="entry name" value="ABC1_TM_dom"/>
</dbReference>
<dbReference type="InterPro" id="IPR017871">
    <property type="entry name" value="ABC_transporter-like_CS"/>
</dbReference>
<dbReference type="Pfam" id="PF00664">
    <property type="entry name" value="ABC_membrane"/>
    <property type="match status" value="1"/>
</dbReference>
<feature type="transmembrane region" description="Helical" evidence="9">
    <location>
        <begin position="208"/>
        <end position="225"/>
    </location>
</feature>
<dbReference type="PROSITE" id="PS50929">
    <property type="entry name" value="ABC_TM1F"/>
    <property type="match status" value="1"/>
</dbReference>
<feature type="domain" description="ABC transporter" evidence="10">
    <location>
        <begin position="485"/>
        <end position="719"/>
    </location>
</feature>
<keyword evidence="7 9" id="KW-0472">Membrane</keyword>
<dbReference type="InterPro" id="IPR036640">
    <property type="entry name" value="ABC1_TM_sf"/>
</dbReference>
<accession>A0ABV9D1K6</accession>
<feature type="domain" description="Peptidase C39" evidence="12">
    <location>
        <begin position="16"/>
        <end position="138"/>
    </location>
</feature>
<dbReference type="PROSITE" id="PS50990">
    <property type="entry name" value="PEPTIDASE_C39"/>
    <property type="match status" value="1"/>
</dbReference>
<dbReference type="PROSITE" id="PS50893">
    <property type="entry name" value="ABC_TRANSPORTER_2"/>
    <property type="match status" value="1"/>
</dbReference>
<evidence type="ECO:0000256" key="7">
    <source>
        <dbReference type="ARBA" id="ARBA00023136"/>
    </source>
</evidence>
<dbReference type="RefSeq" id="WP_246977024.1">
    <property type="nucleotide sequence ID" value="NZ_JAKGAN010000016.1"/>
</dbReference>
<dbReference type="CDD" id="cd18587">
    <property type="entry name" value="ABC_6TM_LapB_like"/>
    <property type="match status" value="1"/>
</dbReference>
<feature type="region of interest" description="Disordered" evidence="8">
    <location>
        <begin position="1"/>
        <end position="22"/>
    </location>
</feature>
<dbReference type="EMBL" id="JBHSEU010000016">
    <property type="protein sequence ID" value="MFC4538950.1"/>
    <property type="molecule type" value="Genomic_DNA"/>
</dbReference>
<evidence type="ECO:0000313" key="14">
    <source>
        <dbReference type="Proteomes" id="UP001596030"/>
    </source>
</evidence>
<keyword evidence="2 9" id="KW-0812">Transmembrane</keyword>
<dbReference type="InterPro" id="IPR017750">
    <property type="entry name" value="ATPase_T1SS"/>
</dbReference>
<reference evidence="14" key="1">
    <citation type="journal article" date="2019" name="Int. J. Syst. Evol. Microbiol.">
        <title>The Global Catalogue of Microorganisms (GCM) 10K type strain sequencing project: providing services to taxonomists for standard genome sequencing and annotation.</title>
        <authorList>
            <consortium name="The Broad Institute Genomics Platform"/>
            <consortium name="The Broad Institute Genome Sequencing Center for Infectious Disease"/>
            <person name="Wu L."/>
            <person name="Ma J."/>
        </authorList>
    </citation>
    <scope>NUCLEOTIDE SEQUENCE [LARGE SCALE GENOMIC DNA]</scope>
    <source>
        <strain evidence="14">CGMCC 1.12121</strain>
    </source>
</reference>
<dbReference type="Proteomes" id="UP001596030">
    <property type="component" value="Unassembled WGS sequence"/>
</dbReference>
<evidence type="ECO:0000256" key="9">
    <source>
        <dbReference type="SAM" id="Phobius"/>
    </source>
</evidence>
<comment type="subcellular location">
    <subcellularLocation>
        <location evidence="1">Cell membrane</location>
        <topology evidence="1">Multi-pass membrane protein</topology>
    </subcellularLocation>
</comment>
<dbReference type="PANTHER" id="PTHR43394">
    <property type="entry name" value="ATP-DEPENDENT PERMEASE MDL1, MITOCHONDRIAL"/>
    <property type="match status" value="1"/>
</dbReference>
<keyword evidence="5" id="KW-0067">ATP-binding</keyword>
<dbReference type="PROSITE" id="PS00211">
    <property type="entry name" value="ABC_TRANSPORTER_1"/>
    <property type="match status" value="1"/>
</dbReference>
<keyword evidence="6 9" id="KW-1133">Transmembrane helix</keyword>
<dbReference type="SUPFAM" id="SSF52540">
    <property type="entry name" value="P-loop containing nucleoside triphosphate hydrolases"/>
    <property type="match status" value="1"/>
</dbReference>
<evidence type="ECO:0000313" key="13">
    <source>
        <dbReference type="EMBL" id="MFC4538950.1"/>
    </source>
</evidence>
<dbReference type="InterPro" id="IPR005074">
    <property type="entry name" value="Peptidase_C39"/>
</dbReference>
<evidence type="ECO:0000256" key="5">
    <source>
        <dbReference type="ARBA" id="ARBA00022840"/>
    </source>
</evidence>
<evidence type="ECO:0000259" key="12">
    <source>
        <dbReference type="PROSITE" id="PS50990"/>
    </source>
</evidence>
<gene>
    <name evidence="13" type="ORF">ACFO0U_09220</name>
</gene>
<evidence type="ECO:0000259" key="11">
    <source>
        <dbReference type="PROSITE" id="PS50929"/>
    </source>
</evidence>
<dbReference type="SMART" id="SM00382">
    <property type="entry name" value="AAA"/>
    <property type="match status" value="1"/>
</dbReference>
<feature type="transmembrane region" description="Helical" evidence="9">
    <location>
        <begin position="170"/>
        <end position="196"/>
    </location>
</feature>
<sequence length="730" mass="78459">MSLSDSERNENRHQDPAEGYADPLREGMALLCRHLGRPASVAELGDGLPLSQGRLPLSEVARSLRRAGVSARVAARTLPSLSSRLLPALLILEDGDTALLESLDDDEATIVLPETGDGREVMTREALEAIYTGTAIFARPMACSDDRAGTFAQAEPRHWLKGPLKACWPAYAEVGVAALAANLLAISTALFAMQVYDRVVPNAAFDTLWVLASGVALAVLLEFVLKGLRAHLLEVIGKRLDLELSSKLFEQAIRLRLAAKPPSTGAFTSQVREFEAVREFFTSATAGAISDLPFVAIFVLIIAWIGGPVAWVPVAAIAGMIIPGLLLQRHLAKLARENLHEGAVKNGVLLESLDQLETVKATRAEGRNLALWESLSAQLSTASIRLRSVTSMLTHSASLLQQLGYVGIVIVGVYRISAGDMTVGALIACSILGSRAIAPMGQTCALLARWQHVKAAVEGLDELMQAPNESGAGQKVRKPRLKGDYRLEEVEVRHQEEGPAALKIDELTIEAGSRVALLGGNGAGKSTLLRLLSGFIEPTGGRVMLDDVNITQIESADRRQAIGYLPQDIALFYGTLRDNLTLDGAAYDDEEIFQALDGVGLGRFVRSHPQGLELPIASSGSVSGGQRQAIGLARLVLQDPRIVLLDEPTAAFDQTNEKRAVEFLKRWMEGRTLIVSTHKKPLLELTELAIVLHEGKLAKQGSLDQVIKGNRVAATGSRGSNLGSKPREVR</sequence>
<dbReference type="InterPro" id="IPR003439">
    <property type="entry name" value="ABC_transporter-like_ATP-bd"/>
</dbReference>
<comment type="caution">
    <text evidence="13">The sequence shown here is derived from an EMBL/GenBank/DDBJ whole genome shotgun (WGS) entry which is preliminary data.</text>
</comment>
<evidence type="ECO:0000259" key="10">
    <source>
        <dbReference type="PROSITE" id="PS50893"/>
    </source>
</evidence>
<organism evidence="13 14">
    <name type="scientific">Chromohalobacter sarecensis</name>
    <dbReference type="NCBI Taxonomy" id="245294"/>
    <lineage>
        <taxon>Bacteria</taxon>
        <taxon>Pseudomonadati</taxon>
        <taxon>Pseudomonadota</taxon>
        <taxon>Gammaproteobacteria</taxon>
        <taxon>Oceanospirillales</taxon>
        <taxon>Halomonadaceae</taxon>
        <taxon>Chromohalobacter</taxon>
    </lineage>
</organism>
<dbReference type="Gene3D" id="3.90.70.10">
    <property type="entry name" value="Cysteine proteinases"/>
    <property type="match status" value="1"/>
</dbReference>
<evidence type="ECO:0000256" key="2">
    <source>
        <dbReference type="ARBA" id="ARBA00022692"/>
    </source>
</evidence>
<feature type="domain" description="ABC transmembrane type-1" evidence="11">
    <location>
        <begin position="174"/>
        <end position="452"/>
    </location>
</feature>
<dbReference type="Pfam" id="PF00005">
    <property type="entry name" value="ABC_tran"/>
    <property type="match status" value="1"/>
</dbReference>
<dbReference type="InterPro" id="IPR027417">
    <property type="entry name" value="P-loop_NTPase"/>
</dbReference>
<dbReference type="Gene3D" id="3.40.50.300">
    <property type="entry name" value="P-loop containing nucleotide triphosphate hydrolases"/>
    <property type="match status" value="1"/>
</dbReference>
<dbReference type="InterPro" id="IPR003593">
    <property type="entry name" value="AAA+_ATPase"/>
</dbReference>
<keyword evidence="3" id="KW-0547">Nucleotide-binding</keyword>
<name>A0ABV9D1K6_9GAMM</name>
<evidence type="ECO:0000256" key="1">
    <source>
        <dbReference type="ARBA" id="ARBA00004651"/>
    </source>
</evidence>
<evidence type="ECO:0000256" key="4">
    <source>
        <dbReference type="ARBA" id="ARBA00022801"/>
    </source>
</evidence>
<dbReference type="PANTHER" id="PTHR43394:SF1">
    <property type="entry name" value="ATP-BINDING CASSETTE SUB-FAMILY B MEMBER 10, MITOCHONDRIAL"/>
    <property type="match status" value="1"/>
</dbReference>
<keyword evidence="14" id="KW-1185">Reference proteome</keyword>
<protein>
    <submittedName>
        <fullName evidence="13">Type I secretion system permease/ATPase</fullName>
    </submittedName>
</protein>